<accession>A0A210QI68</accession>
<evidence type="ECO:0000313" key="14">
    <source>
        <dbReference type="Proteomes" id="UP000242188"/>
    </source>
</evidence>
<dbReference type="EMBL" id="NEDP02003606">
    <property type="protein sequence ID" value="OWF48291.1"/>
    <property type="molecule type" value="Genomic_DNA"/>
</dbReference>
<evidence type="ECO:0000256" key="11">
    <source>
        <dbReference type="RuleBase" id="RU363063"/>
    </source>
</evidence>
<protein>
    <recommendedName>
        <fullName evidence="11">Hexosyltransferase</fullName>
        <ecNumber evidence="11">2.4.1.-</ecNumber>
    </recommendedName>
</protein>
<gene>
    <name evidence="13" type="ORF">KP79_PYT23017</name>
</gene>
<evidence type="ECO:0000256" key="8">
    <source>
        <dbReference type="ARBA" id="ARBA00023034"/>
    </source>
</evidence>
<dbReference type="Proteomes" id="UP000242188">
    <property type="component" value="Unassembled WGS sequence"/>
</dbReference>
<evidence type="ECO:0000256" key="1">
    <source>
        <dbReference type="ARBA" id="ARBA00004323"/>
    </source>
</evidence>
<dbReference type="FunFam" id="3.90.550.50:FF:000001">
    <property type="entry name" value="Hexosyltransferase"/>
    <property type="match status" value="1"/>
</dbReference>
<keyword evidence="5" id="KW-0812">Transmembrane</keyword>
<comment type="caution">
    <text evidence="13">The sequence shown here is derived from an EMBL/GenBank/DDBJ whole genome shotgun (WGS) entry which is preliminary data.</text>
</comment>
<dbReference type="OrthoDB" id="6052873at2759"/>
<dbReference type="PANTHER" id="PTHR11214">
    <property type="entry name" value="BETA-1,3-N-ACETYLGLUCOSAMINYLTRANSFERASE"/>
    <property type="match status" value="1"/>
</dbReference>
<dbReference type="Pfam" id="PF01762">
    <property type="entry name" value="Galactosyl_T"/>
    <property type="match status" value="1"/>
</dbReference>
<feature type="chain" id="PRO_5012351986" description="Hexosyltransferase" evidence="12">
    <location>
        <begin position="26"/>
        <end position="357"/>
    </location>
</feature>
<evidence type="ECO:0000256" key="6">
    <source>
        <dbReference type="ARBA" id="ARBA00022968"/>
    </source>
</evidence>
<evidence type="ECO:0000256" key="12">
    <source>
        <dbReference type="SAM" id="SignalP"/>
    </source>
</evidence>
<name>A0A210QI68_MIZYE</name>
<keyword evidence="9" id="KW-0472">Membrane</keyword>
<dbReference type="InterPro" id="IPR002659">
    <property type="entry name" value="Glyco_trans_31"/>
</dbReference>
<evidence type="ECO:0000256" key="7">
    <source>
        <dbReference type="ARBA" id="ARBA00022989"/>
    </source>
</evidence>
<keyword evidence="4 13" id="KW-0808">Transferase</keyword>
<evidence type="ECO:0000256" key="9">
    <source>
        <dbReference type="ARBA" id="ARBA00023136"/>
    </source>
</evidence>
<dbReference type="GO" id="GO:0016758">
    <property type="term" value="F:hexosyltransferase activity"/>
    <property type="evidence" value="ECO:0007669"/>
    <property type="project" value="InterPro"/>
</dbReference>
<dbReference type="GO" id="GO:0006493">
    <property type="term" value="P:protein O-linked glycosylation"/>
    <property type="evidence" value="ECO:0007669"/>
    <property type="project" value="TreeGrafter"/>
</dbReference>
<evidence type="ECO:0000256" key="5">
    <source>
        <dbReference type="ARBA" id="ARBA00022692"/>
    </source>
</evidence>
<evidence type="ECO:0000256" key="3">
    <source>
        <dbReference type="ARBA" id="ARBA00022676"/>
    </source>
</evidence>
<dbReference type="GO" id="GO:0008194">
    <property type="term" value="F:UDP-glycosyltransferase activity"/>
    <property type="evidence" value="ECO:0007669"/>
    <property type="project" value="TreeGrafter"/>
</dbReference>
<evidence type="ECO:0000313" key="13">
    <source>
        <dbReference type="EMBL" id="OWF48291.1"/>
    </source>
</evidence>
<dbReference type="GO" id="GO:0000139">
    <property type="term" value="C:Golgi membrane"/>
    <property type="evidence" value="ECO:0007669"/>
    <property type="project" value="UniProtKB-SubCell"/>
</dbReference>
<comment type="subcellular location">
    <subcellularLocation>
        <location evidence="1 11">Golgi apparatus membrane</location>
        <topology evidence="1 11">Single-pass type II membrane protein</topology>
    </subcellularLocation>
</comment>
<evidence type="ECO:0000256" key="4">
    <source>
        <dbReference type="ARBA" id="ARBA00022679"/>
    </source>
</evidence>
<keyword evidence="8 11" id="KW-0333">Golgi apparatus</keyword>
<keyword evidence="12" id="KW-0732">Signal</keyword>
<proteinExistence type="inferred from homology"/>
<comment type="similarity">
    <text evidence="2 11">Belongs to the glycosyltransferase 31 family.</text>
</comment>
<evidence type="ECO:0000256" key="2">
    <source>
        <dbReference type="ARBA" id="ARBA00008661"/>
    </source>
</evidence>
<keyword evidence="14" id="KW-1185">Reference proteome</keyword>
<reference evidence="13 14" key="1">
    <citation type="journal article" date="2017" name="Nat. Ecol. Evol.">
        <title>Scallop genome provides insights into evolution of bilaterian karyotype and development.</title>
        <authorList>
            <person name="Wang S."/>
            <person name="Zhang J."/>
            <person name="Jiao W."/>
            <person name="Li J."/>
            <person name="Xun X."/>
            <person name="Sun Y."/>
            <person name="Guo X."/>
            <person name="Huan P."/>
            <person name="Dong B."/>
            <person name="Zhang L."/>
            <person name="Hu X."/>
            <person name="Sun X."/>
            <person name="Wang J."/>
            <person name="Zhao C."/>
            <person name="Wang Y."/>
            <person name="Wang D."/>
            <person name="Huang X."/>
            <person name="Wang R."/>
            <person name="Lv J."/>
            <person name="Li Y."/>
            <person name="Zhang Z."/>
            <person name="Liu B."/>
            <person name="Lu W."/>
            <person name="Hui Y."/>
            <person name="Liang J."/>
            <person name="Zhou Z."/>
            <person name="Hou R."/>
            <person name="Li X."/>
            <person name="Liu Y."/>
            <person name="Li H."/>
            <person name="Ning X."/>
            <person name="Lin Y."/>
            <person name="Zhao L."/>
            <person name="Xing Q."/>
            <person name="Dou J."/>
            <person name="Li Y."/>
            <person name="Mao J."/>
            <person name="Guo H."/>
            <person name="Dou H."/>
            <person name="Li T."/>
            <person name="Mu C."/>
            <person name="Jiang W."/>
            <person name="Fu Q."/>
            <person name="Fu X."/>
            <person name="Miao Y."/>
            <person name="Liu J."/>
            <person name="Yu Q."/>
            <person name="Li R."/>
            <person name="Liao H."/>
            <person name="Li X."/>
            <person name="Kong Y."/>
            <person name="Jiang Z."/>
            <person name="Chourrout D."/>
            <person name="Li R."/>
            <person name="Bao Z."/>
        </authorList>
    </citation>
    <scope>NUCLEOTIDE SEQUENCE [LARGE SCALE GENOMIC DNA]</scope>
    <source>
        <strain evidence="13 14">PY_sf001</strain>
    </source>
</reference>
<keyword evidence="6" id="KW-0735">Signal-anchor</keyword>
<dbReference type="Gene3D" id="3.90.550.50">
    <property type="match status" value="1"/>
</dbReference>
<keyword evidence="10" id="KW-0325">Glycoprotein</keyword>
<keyword evidence="7" id="KW-1133">Transmembrane helix</keyword>
<feature type="signal peptide" evidence="12">
    <location>
        <begin position="1"/>
        <end position="25"/>
    </location>
</feature>
<organism evidence="13 14">
    <name type="scientific">Mizuhopecten yessoensis</name>
    <name type="common">Japanese scallop</name>
    <name type="synonym">Patinopecten yessoensis</name>
    <dbReference type="NCBI Taxonomy" id="6573"/>
    <lineage>
        <taxon>Eukaryota</taxon>
        <taxon>Metazoa</taxon>
        <taxon>Spiralia</taxon>
        <taxon>Lophotrochozoa</taxon>
        <taxon>Mollusca</taxon>
        <taxon>Bivalvia</taxon>
        <taxon>Autobranchia</taxon>
        <taxon>Pteriomorphia</taxon>
        <taxon>Pectinida</taxon>
        <taxon>Pectinoidea</taxon>
        <taxon>Pectinidae</taxon>
        <taxon>Mizuhopecten</taxon>
    </lineage>
</organism>
<sequence length="357" mass="41262">MRPWFIIRKLRPVFYLMAGVWLISSIQQAADIKSNGFLGSSFLGHQVMRALKAVPPQVMSYRREFMRNYPLQVDLLPYVMDKIKNGTEIPFKKHYPHNYTYLHRPDKCKFYSHKGGKLAILVKSAAQNWYRRHTVRTTWAKIHPGVIKVVFLVAYNKSIQSMVDYEADFYKDIVQENFQDAYFNNTLKTVMAFNWAMESCSGADYYLFVDDDHFVNVPGLVQFIKSLSRDTQEQLFLGFLIACGEPERAEHSKWRISFELYPFDLWPPYLAGGAFVTSYSVAQKLQLAFPYVKPIGIDDAYLGIVAKKLALRPMDSVHFHTTGPYATYEYFIHGKLKANKTGPIPHDVLSFPKTECV</sequence>
<dbReference type="PANTHER" id="PTHR11214:SF349">
    <property type="entry name" value="BETA-1,3-GALACTOSYLTRANSFERASE BRN"/>
    <property type="match status" value="1"/>
</dbReference>
<keyword evidence="3 11" id="KW-0328">Glycosyltransferase</keyword>
<evidence type="ECO:0000256" key="10">
    <source>
        <dbReference type="ARBA" id="ARBA00023180"/>
    </source>
</evidence>
<dbReference type="AlphaFoldDB" id="A0A210QI68"/>
<dbReference type="EC" id="2.4.1.-" evidence="11"/>